<name>A0A382BYW6_9ZZZZ</name>
<dbReference type="InterPro" id="IPR029058">
    <property type="entry name" value="AB_hydrolase_fold"/>
</dbReference>
<evidence type="ECO:0000313" key="3">
    <source>
        <dbReference type="EMBL" id="SVB18819.1"/>
    </source>
</evidence>
<dbReference type="InterPro" id="IPR000639">
    <property type="entry name" value="Epox_hydrolase-like"/>
</dbReference>
<gene>
    <name evidence="3" type="ORF">METZ01_LOCUS171673</name>
</gene>
<protein>
    <recommendedName>
        <fullName evidence="2">AB hydrolase-1 domain-containing protein</fullName>
    </recommendedName>
</protein>
<dbReference type="SUPFAM" id="SSF53474">
    <property type="entry name" value="alpha/beta-Hydrolases"/>
    <property type="match status" value="1"/>
</dbReference>
<reference evidence="3" key="1">
    <citation type="submission" date="2018-05" db="EMBL/GenBank/DDBJ databases">
        <authorList>
            <person name="Lanie J.A."/>
            <person name="Ng W.-L."/>
            <person name="Kazmierczak K.M."/>
            <person name="Andrzejewski T.M."/>
            <person name="Davidsen T.M."/>
            <person name="Wayne K.J."/>
            <person name="Tettelin H."/>
            <person name="Glass J.I."/>
            <person name="Rusch D."/>
            <person name="Podicherti R."/>
            <person name="Tsui H.-C.T."/>
            <person name="Winkler M.E."/>
        </authorList>
    </citation>
    <scope>NUCLEOTIDE SEQUENCE</scope>
</reference>
<dbReference type="PANTHER" id="PTHR43329">
    <property type="entry name" value="EPOXIDE HYDROLASE"/>
    <property type="match status" value="1"/>
</dbReference>
<evidence type="ECO:0000259" key="2">
    <source>
        <dbReference type="Pfam" id="PF00561"/>
    </source>
</evidence>
<dbReference type="PRINTS" id="PR00412">
    <property type="entry name" value="EPOXHYDRLASE"/>
</dbReference>
<dbReference type="Gene3D" id="3.40.50.1820">
    <property type="entry name" value="alpha/beta hydrolase"/>
    <property type="match status" value="1"/>
</dbReference>
<dbReference type="PRINTS" id="PR00111">
    <property type="entry name" value="ABHYDROLASE"/>
</dbReference>
<keyword evidence="1" id="KW-0378">Hydrolase</keyword>
<organism evidence="3">
    <name type="scientific">marine metagenome</name>
    <dbReference type="NCBI Taxonomy" id="408172"/>
    <lineage>
        <taxon>unclassified sequences</taxon>
        <taxon>metagenomes</taxon>
        <taxon>ecological metagenomes</taxon>
    </lineage>
</organism>
<dbReference type="InterPro" id="IPR000073">
    <property type="entry name" value="AB_hydrolase_1"/>
</dbReference>
<feature type="domain" description="AB hydrolase-1" evidence="2">
    <location>
        <begin position="28"/>
        <end position="302"/>
    </location>
</feature>
<dbReference type="GO" id="GO:0016787">
    <property type="term" value="F:hydrolase activity"/>
    <property type="evidence" value="ECO:0007669"/>
    <property type="project" value="UniProtKB-KW"/>
</dbReference>
<sequence length="320" mass="36547">MITKFPDPKIINTGEIRMAVHEIGSGRPIVLVHGFPELAFSWRKQMSALAYAGYRVIAPDMRGYGGTDKPPNGSDYTIQKLIGDLTGLMDALAIDQPVVDGHDWGAIVAWQMSLLAPKRMGGLIALNIPFFNRPPINPITLMRWRLGKDFYIVNFQDSDEADRRFNENPSRFIDLVMRKQHRKSDATEQKRGKRVPLSLIRMLENDNPGGEPLLNAEELAYYAEAFSKGGFTSPINWYRNFKHNWKSTHGVDQTVRTPALFVGATKEIVVSRKQIEQMKPYVEDLEIQMIEDCGHWTQQEKPDELNKLMLDWLGRRYPSS</sequence>
<dbReference type="AlphaFoldDB" id="A0A382BYW6"/>
<evidence type="ECO:0000256" key="1">
    <source>
        <dbReference type="ARBA" id="ARBA00022801"/>
    </source>
</evidence>
<proteinExistence type="predicted"/>
<dbReference type="EMBL" id="UINC01031957">
    <property type="protein sequence ID" value="SVB18819.1"/>
    <property type="molecule type" value="Genomic_DNA"/>
</dbReference>
<accession>A0A382BYW6</accession>
<dbReference type="Pfam" id="PF00561">
    <property type="entry name" value="Abhydrolase_1"/>
    <property type="match status" value="1"/>
</dbReference>